<comment type="caution">
    <text evidence="2">The sequence shown here is derived from an EMBL/GenBank/DDBJ whole genome shotgun (WGS) entry which is preliminary data.</text>
</comment>
<reference evidence="2" key="3">
    <citation type="submission" date="2020-09" db="EMBL/GenBank/DDBJ databases">
        <authorList>
            <person name="Sun Q."/>
            <person name="Zhou Y."/>
        </authorList>
    </citation>
    <scope>NUCLEOTIDE SEQUENCE</scope>
    <source>
        <strain evidence="2">CGMCC 4.7206</strain>
    </source>
</reference>
<sequence>MDYGRISFVWLEITGRCQLECGHCYAESGPAGDHGRMRVEDWRRVIDQAAEIGALR</sequence>
<organism evidence="2 3">
    <name type="scientific">Saccharopolyspora thermophila</name>
    <dbReference type="NCBI Taxonomy" id="89367"/>
    <lineage>
        <taxon>Bacteria</taxon>
        <taxon>Bacillati</taxon>
        <taxon>Actinomycetota</taxon>
        <taxon>Actinomycetes</taxon>
        <taxon>Pseudonocardiales</taxon>
        <taxon>Pseudonocardiaceae</taxon>
        <taxon>Saccharopolyspora</taxon>
    </lineage>
</organism>
<name>A0A917NC69_9PSEU</name>
<dbReference type="InterPro" id="IPR058240">
    <property type="entry name" value="rSAM_sf"/>
</dbReference>
<proteinExistence type="predicted"/>
<evidence type="ECO:0000313" key="4">
    <source>
        <dbReference type="Proteomes" id="UP001500220"/>
    </source>
</evidence>
<reference evidence="2 3" key="1">
    <citation type="journal article" date="2014" name="Int. J. Syst. Evol. Microbiol.">
        <title>Complete genome sequence of Corynebacterium casei LMG S-19264T (=DSM 44701T), isolated from a smear-ripened cheese.</title>
        <authorList>
            <consortium name="US DOE Joint Genome Institute (JGI-PGF)"/>
            <person name="Walter F."/>
            <person name="Albersmeier A."/>
            <person name="Kalinowski J."/>
            <person name="Ruckert C."/>
        </authorList>
    </citation>
    <scope>NUCLEOTIDE SEQUENCE [LARGE SCALE GENOMIC DNA]</scope>
    <source>
        <strain evidence="2 3">CGMCC 4.7206</strain>
    </source>
</reference>
<dbReference type="EMBL" id="BMMT01000008">
    <property type="protein sequence ID" value="GGI87707.1"/>
    <property type="molecule type" value="Genomic_DNA"/>
</dbReference>
<dbReference type="InterPro" id="IPR013785">
    <property type="entry name" value="Aldolase_TIM"/>
</dbReference>
<dbReference type="SUPFAM" id="SSF102114">
    <property type="entry name" value="Radical SAM enzymes"/>
    <property type="match status" value="1"/>
</dbReference>
<dbReference type="Proteomes" id="UP000597989">
    <property type="component" value="Unassembled WGS sequence"/>
</dbReference>
<dbReference type="EMBL" id="BAAAHC010000001">
    <property type="protein sequence ID" value="GAA0503808.1"/>
    <property type="molecule type" value="Genomic_DNA"/>
</dbReference>
<evidence type="ECO:0000313" key="1">
    <source>
        <dbReference type="EMBL" id="GAA0503808.1"/>
    </source>
</evidence>
<protein>
    <submittedName>
        <fullName evidence="2">Uncharacterized protein</fullName>
    </submittedName>
</protein>
<evidence type="ECO:0000313" key="3">
    <source>
        <dbReference type="Proteomes" id="UP000597989"/>
    </source>
</evidence>
<evidence type="ECO:0000313" key="2">
    <source>
        <dbReference type="EMBL" id="GGI87707.1"/>
    </source>
</evidence>
<keyword evidence="4" id="KW-1185">Reference proteome</keyword>
<accession>A0A917NC69</accession>
<reference evidence="1 4" key="2">
    <citation type="journal article" date="2019" name="Int. J. Syst. Evol. Microbiol.">
        <title>The Global Catalogue of Microorganisms (GCM) 10K type strain sequencing project: providing services to taxonomists for standard genome sequencing and annotation.</title>
        <authorList>
            <consortium name="The Broad Institute Genomics Platform"/>
            <consortium name="The Broad Institute Genome Sequencing Center for Infectious Disease"/>
            <person name="Wu L."/>
            <person name="Ma J."/>
        </authorList>
    </citation>
    <scope>NUCLEOTIDE SEQUENCE [LARGE SCALE GENOMIC DNA]</scope>
    <source>
        <strain evidence="1 4">JCM 10664</strain>
    </source>
</reference>
<dbReference type="AlphaFoldDB" id="A0A917NC69"/>
<reference evidence="1" key="4">
    <citation type="submission" date="2023-12" db="EMBL/GenBank/DDBJ databases">
        <authorList>
            <person name="Sun Q."/>
            <person name="Inoue M."/>
        </authorList>
    </citation>
    <scope>NUCLEOTIDE SEQUENCE</scope>
    <source>
        <strain evidence="1">JCM 10664</strain>
    </source>
</reference>
<dbReference type="Gene3D" id="3.20.20.70">
    <property type="entry name" value="Aldolase class I"/>
    <property type="match status" value="1"/>
</dbReference>
<dbReference type="Proteomes" id="UP001500220">
    <property type="component" value="Unassembled WGS sequence"/>
</dbReference>
<gene>
    <name evidence="1" type="ORF">GCM10009545_01890</name>
    <name evidence="2" type="ORF">GCM10011581_25960</name>
</gene>